<dbReference type="GO" id="GO:0043041">
    <property type="term" value="P:amino acid activation for nonribosomal peptide biosynthetic process"/>
    <property type="evidence" value="ECO:0007669"/>
    <property type="project" value="TreeGrafter"/>
</dbReference>
<dbReference type="PANTHER" id="PTHR45527">
    <property type="entry name" value="NONRIBOSOMAL PEPTIDE SYNTHETASE"/>
    <property type="match status" value="1"/>
</dbReference>
<keyword evidence="6" id="KW-1185">Reference proteome</keyword>
<evidence type="ECO:0000256" key="2">
    <source>
        <dbReference type="ARBA" id="ARBA00022450"/>
    </source>
</evidence>
<dbReference type="GO" id="GO:0003824">
    <property type="term" value="F:catalytic activity"/>
    <property type="evidence" value="ECO:0007669"/>
    <property type="project" value="InterPro"/>
</dbReference>
<dbReference type="OrthoDB" id="3591373at2"/>
<dbReference type="eggNOG" id="COG1020">
    <property type="taxonomic scope" value="Bacteria"/>
</dbReference>
<dbReference type="GO" id="GO:0008610">
    <property type="term" value="P:lipid biosynthetic process"/>
    <property type="evidence" value="ECO:0007669"/>
    <property type="project" value="UniProtKB-ARBA"/>
</dbReference>
<dbReference type="KEGG" id="kal:KALB_6220"/>
<dbReference type="SUPFAM" id="SSF47336">
    <property type="entry name" value="ACP-like"/>
    <property type="match status" value="1"/>
</dbReference>
<dbReference type="InterPro" id="IPR036736">
    <property type="entry name" value="ACP-like_sf"/>
</dbReference>
<dbReference type="EMBL" id="CP007155">
    <property type="protein sequence ID" value="AHH99580.1"/>
    <property type="molecule type" value="Genomic_DNA"/>
</dbReference>
<dbReference type="AlphaFoldDB" id="W5WFQ0"/>
<dbReference type="InterPro" id="IPR029058">
    <property type="entry name" value="AB_hydrolase_fold"/>
</dbReference>
<dbReference type="InterPro" id="IPR009081">
    <property type="entry name" value="PP-bd_ACP"/>
</dbReference>
<dbReference type="Pfam" id="PF00668">
    <property type="entry name" value="Condensation"/>
    <property type="match status" value="1"/>
</dbReference>
<dbReference type="SUPFAM" id="SSF53474">
    <property type="entry name" value="alpha/beta-Hydrolases"/>
    <property type="match status" value="1"/>
</dbReference>
<comment type="cofactor">
    <cofactor evidence="1">
        <name>pantetheine 4'-phosphate</name>
        <dbReference type="ChEBI" id="CHEBI:47942"/>
    </cofactor>
</comment>
<evidence type="ECO:0000313" key="5">
    <source>
        <dbReference type="EMBL" id="AHH99580.1"/>
    </source>
</evidence>
<evidence type="ECO:0000313" key="6">
    <source>
        <dbReference type="Proteomes" id="UP000019225"/>
    </source>
</evidence>
<dbReference type="STRING" id="1449976.KALB_6220"/>
<reference evidence="5 6" key="1">
    <citation type="journal article" date="2014" name="BMC Genomics">
        <title>Complete genome sequence of producer of the glycopeptide antibiotic Aculeximycin Kutzneria albida DSM 43870T, a representative of minor genus of Pseudonocardiaceae.</title>
        <authorList>
            <person name="Rebets Y."/>
            <person name="Tokovenko B."/>
            <person name="Lushchyk I."/>
            <person name="Ruckert C."/>
            <person name="Zaburannyi N."/>
            <person name="Bechthold A."/>
            <person name="Kalinowski J."/>
            <person name="Luzhetskyy A."/>
        </authorList>
    </citation>
    <scope>NUCLEOTIDE SEQUENCE [LARGE SCALE GENOMIC DNA]</scope>
    <source>
        <strain evidence="5">DSM 43870</strain>
    </source>
</reference>
<dbReference type="PROSITE" id="PS50075">
    <property type="entry name" value="CARRIER"/>
    <property type="match status" value="1"/>
</dbReference>
<dbReference type="InterPro" id="IPR020806">
    <property type="entry name" value="PKS_PP-bd"/>
</dbReference>
<protein>
    <recommendedName>
        <fullName evidence="4">Carrier domain-containing protein</fullName>
    </recommendedName>
</protein>
<keyword evidence="3" id="KW-0597">Phosphoprotein</keyword>
<dbReference type="Pfam" id="PF00975">
    <property type="entry name" value="Thioesterase"/>
    <property type="match status" value="1"/>
</dbReference>
<sequence>MTAATAMQEALWWVHQRAKNKSVYNLTWRLGCDKAPDLEALGLAWQAVVDRHEALRTSVVQREGVIELVVRPELAVQVQLVEVDEATPELLRLIAEEIQEQAMHLDQAPLAQLTVVRVGEVHELLLTVHHVVLDGWANQLLVSELSSAYEAACQGRKPEFATEAVPFSAYAQECAQARDAGKWQASLDHWRKTLDGAVSTTVAADRHNLAGTGAPGTTLRYALSDEAVAGVGELTKATFATPFVVALAALQIVLARGGAGEDVALGVVVANRMSQRDQELMGYTANLCIARATVTGADTVLDVVGRARDAMWTMLAHQTVPYPAVFGALTESAQAMLRDSAPLLLNYLGPIGNGLSLGDVPMQLHRSPNRAARADIAVAMWETPDGFMTEIEYNTGRYDRETVLRLMEDIDTVLSAPGATAVSELDLGTRSVAGYVDHQAKPVTTGAALPESAAAEQVSRVWEQVLGEPPAEPDEDFFAQGGRSLKVLQLASAVREETGTELDLVRWLAEPTPRRLVEQVASTAGGQDASTLVVLRESVDGGPHLHLLPGAGGGPHDYRALLAALPAHWRVTASQERRPFGSVAEMAAAYRADLDAAGARPDLLGGWSMGGQIAFELARGYPVPVPLVLIDSAPPVGYDFGADTDSLRFEAFATGAFGGGLPRVRGGDSLRVAALAAWLAADGREVSATVLAQQWATYRRHAQAVSDYVPSGGVPAPALVVAADLVDAQVDQWAARVGSVRRLRVATDHAGVLRGDPVRAVAEAMTHLL</sequence>
<feature type="domain" description="Carrier" evidence="4">
    <location>
        <begin position="449"/>
        <end position="524"/>
    </location>
</feature>
<dbReference type="Proteomes" id="UP000019225">
    <property type="component" value="Chromosome"/>
</dbReference>
<dbReference type="Gene3D" id="1.10.1200.10">
    <property type="entry name" value="ACP-like"/>
    <property type="match status" value="1"/>
</dbReference>
<dbReference type="Pfam" id="PF00550">
    <property type="entry name" value="PP-binding"/>
    <property type="match status" value="1"/>
</dbReference>
<organism evidence="5 6">
    <name type="scientific">Kutzneria albida DSM 43870</name>
    <dbReference type="NCBI Taxonomy" id="1449976"/>
    <lineage>
        <taxon>Bacteria</taxon>
        <taxon>Bacillati</taxon>
        <taxon>Actinomycetota</taxon>
        <taxon>Actinomycetes</taxon>
        <taxon>Pseudonocardiales</taxon>
        <taxon>Pseudonocardiaceae</taxon>
        <taxon>Kutzneria</taxon>
    </lineage>
</organism>
<dbReference type="HOGENOM" id="CLU_013851_0_0_11"/>
<dbReference type="GO" id="GO:0005737">
    <property type="term" value="C:cytoplasm"/>
    <property type="evidence" value="ECO:0007669"/>
    <property type="project" value="TreeGrafter"/>
</dbReference>
<accession>W5WFQ0</accession>
<evidence type="ECO:0000259" key="4">
    <source>
        <dbReference type="PROSITE" id="PS50075"/>
    </source>
</evidence>
<dbReference type="SMART" id="SM00824">
    <property type="entry name" value="PKS_TE"/>
    <property type="match status" value="1"/>
</dbReference>
<dbReference type="Gene3D" id="3.40.50.1820">
    <property type="entry name" value="alpha/beta hydrolase"/>
    <property type="match status" value="1"/>
</dbReference>
<dbReference type="SUPFAM" id="SSF52777">
    <property type="entry name" value="CoA-dependent acyltransferases"/>
    <property type="match status" value="2"/>
</dbReference>
<keyword evidence="2" id="KW-0596">Phosphopantetheine</keyword>
<dbReference type="InterPro" id="IPR001242">
    <property type="entry name" value="Condensation_dom"/>
</dbReference>
<evidence type="ECO:0000256" key="3">
    <source>
        <dbReference type="ARBA" id="ARBA00022553"/>
    </source>
</evidence>
<dbReference type="Gene3D" id="3.30.559.10">
    <property type="entry name" value="Chloramphenicol acetyltransferase-like domain"/>
    <property type="match status" value="1"/>
</dbReference>
<dbReference type="SMART" id="SM00823">
    <property type="entry name" value="PKS_PP"/>
    <property type="match status" value="1"/>
</dbReference>
<gene>
    <name evidence="5" type="ORF">KALB_6220</name>
</gene>
<dbReference type="PANTHER" id="PTHR45527:SF1">
    <property type="entry name" value="FATTY ACID SYNTHASE"/>
    <property type="match status" value="1"/>
</dbReference>
<dbReference type="Gene3D" id="3.30.559.30">
    <property type="entry name" value="Nonribosomal peptide synthetase, condensation domain"/>
    <property type="match status" value="1"/>
</dbReference>
<dbReference type="InterPro" id="IPR023213">
    <property type="entry name" value="CAT-like_dom_sf"/>
</dbReference>
<dbReference type="InterPro" id="IPR001031">
    <property type="entry name" value="Thioesterase"/>
</dbReference>
<dbReference type="GO" id="GO:0044550">
    <property type="term" value="P:secondary metabolite biosynthetic process"/>
    <property type="evidence" value="ECO:0007669"/>
    <property type="project" value="TreeGrafter"/>
</dbReference>
<name>W5WFQ0_9PSEU</name>
<proteinExistence type="predicted"/>
<dbReference type="InterPro" id="IPR020802">
    <property type="entry name" value="TesA-like"/>
</dbReference>
<dbReference type="RefSeq" id="WP_025359482.1">
    <property type="nucleotide sequence ID" value="NZ_CP007155.1"/>
</dbReference>
<dbReference type="GO" id="GO:0031177">
    <property type="term" value="F:phosphopantetheine binding"/>
    <property type="evidence" value="ECO:0007669"/>
    <property type="project" value="InterPro"/>
</dbReference>
<evidence type="ECO:0000256" key="1">
    <source>
        <dbReference type="ARBA" id="ARBA00001957"/>
    </source>
</evidence>